<organism evidence="2 3">
    <name type="scientific">Cuscuta europaea</name>
    <name type="common">European dodder</name>
    <dbReference type="NCBI Taxonomy" id="41803"/>
    <lineage>
        <taxon>Eukaryota</taxon>
        <taxon>Viridiplantae</taxon>
        <taxon>Streptophyta</taxon>
        <taxon>Embryophyta</taxon>
        <taxon>Tracheophyta</taxon>
        <taxon>Spermatophyta</taxon>
        <taxon>Magnoliopsida</taxon>
        <taxon>eudicotyledons</taxon>
        <taxon>Gunneridae</taxon>
        <taxon>Pentapetalae</taxon>
        <taxon>asterids</taxon>
        <taxon>lamiids</taxon>
        <taxon>Solanales</taxon>
        <taxon>Convolvulaceae</taxon>
        <taxon>Cuscuteae</taxon>
        <taxon>Cuscuta</taxon>
        <taxon>Cuscuta subgen. Cuscuta</taxon>
    </lineage>
</organism>
<comment type="caution">
    <text evidence="2">The sequence shown here is derived from an EMBL/GenBank/DDBJ whole genome shotgun (WGS) entry which is preliminary data.</text>
</comment>
<dbReference type="EMBL" id="CAMAPE010000005">
    <property type="protein sequence ID" value="CAH9065469.1"/>
    <property type="molecule type" value="Genomic_DNA"/>
</dbReference>
<keyword evidence="3" id="KW-1185">Reference proteome</keyword>
<evidence type="ECO:0000313" key="2">
    <source>
        <dbReference type="EMBL" id="CAH9065469.1"/>
    </source>
</evidence>
<feature type="region of interest" description="Disordered" evidence="1">
    <location>
        <begin position="1"/>
        <end position="28"/>
    </location>
</feature>
<dbReference type="Proteomes" id="UP001152484">
    <property type="component" value="Unassembled WGS sequence"/>
</dbReference>
<gene>
    <name evidence="2" type="ORF">CEURO_LOCUS2230</name>
</gene>
<reference evidence="2" key="1">
    <citation type="submission" date="2022-07" db="EMBL/GenBank/DDBJ databases">
        <authorList>
            <person name="Macas J."/>
            <person name="Novak P."/>
            <person name="Neumann P."/>
        </authorList>
    </citation>
    <scope>NUCLEOTIDE SEQUENCE</scope>
</reference>
<dbReference type="AlphaFoldDB" id="A0A9P1DZE6"/>
<sequence>MAEIKKSQPENPSGHARNEVEKQTSCWRGRRAPEAALVEFQSCESKIQ</sequence>
<accession>A0A9P1DZE6</accession>
<name>A0A9P1DZE6_CUSEU</name>
<proteinExistence type="predicted"/>
<evidence type="ECO:0000313" key="3">
    <source>
        <dbReference type="Proteomes" id="UP001152484"/>
    </source>
</evidence>
<protein>
    <submittedName>
        <fullName evidence="2">Uncharacterized protein</fullName>
    </submittedName>
</protein>
<evidence type="ECO:0000256" key="1">
    <source>
        <dbReference type="SAM" id="MobiDB-lite"/>
    </source>
</evidence>